<dbReference type="EMBL" id="PKMF04000091">
    <property type="protein sequence ID" value="KAK7851147.1"/>
    <property type="molecule type" value="Genomic_DNA"/>
</dbReference>
<evidence type="ECO:0008006" key="6">
    <source>
        <dbReference type="Google" id="ProtNLM"/>
    </source>
</evidence>
<dbReference type="AlphaFoldDB" id="A0AAW0LHQ7"/>
<comment type="caution">
    <text evidence="4">The sequence shown here is derived from an EMBL/GenBank/DDBJ whole genome shotgun (WGS) entry which is preliminary data.</text>
</comment>
<gene>
    <name evidence="4" type="ORF">CFP56_042937</name>
</gene>
<dbReference type="InterPro" id="IPR036691">
    <property type="entry name" value="Endo/exonu/phosph_ase_sf"/>
</dbReference>
<organism evidence="4 5">
    <name type="scientific">Quercus suber</name>
    <name type="common">Cork oak</name>
    <dbReference type="NCBI Taxonomy" id="58331"/>
    <lineage>
        <taxon>Eukaryota</taxon>
        <taxon>Viridiplantae</taxon>
        <taxon>Streptophyta</taxon>
        <taxon>Embryophyta</taxon>
        <taxon>Tracheophyta</taxon>
        <taxon>Spermatophyta</taxon>
        <taxon>Magnoliopsida</taxon>
        <taxon>eudicotyledons</taxon>
        <taxon>Gunneridae</taxon>
        <taxon>Pentapetalae</taxon>
        <taxon>rosids</taxon>
        <taxon>fabids</taxon>
        <taxon>Fagales</taxon>
        <taxon>Fagaceae</taxon>
        <taxon>Quercus</taxon>
    </lineage>
</organism>
<evidence type="ECO:0000259" key="2">
    <source>
        <dbReference type="Pfam" id="PF14111"/>
    </source>
</evidence>
<evidence type="ECO:0000313" key="4">
    <source>
        <dbReference type="EMBL" id="KAK7851147.1"/>
    </source>
</evidence>
<proteinExistence type="predicted"/>
<keyword evidence="5" id="KW-1185">Reference proteome</keyword>
<reference evidence="4 5" key="1">
    <citation type="journal article" date="2018" name="Sci. Data">
        <title>The draft genome sequence of cork oak.</title>
        <authorList>
            <person name="Ramos A.M."/>
            <person name="Usie A."/>
            <person name="Barbosa P."/>
            <person name="Barros P.M."/>
            <person name="Capote T."/>
            <person name="Chaves I."/>
            <person name="Simoes F."/>
            <person name="Abreu I."/>
            <person name="Carrasquinho I."/>
            <person name="Faro C."/>
            <person name="Guimaraes J.B."/>
            <person name="Mendonca D."/>
            <person name="Nobrega F."/>
            <person name="Rodrigues L."/>
            <person name="Saibo N.J.M."/>
            <person name="Varela M.C."/>
            <person name="Egas C."/>
            <person name="Matos J."/>
            <person name="Miguel C.M."/>
            <person name="Oliveira M.M."/>
            <person name="Ricardo C.P."/>
            <person name="Goncalves S."/>
        </authorList>
    </citation>
    <scope>NUCLEOTIDE SEQUENCE [LARGE SCALE GENOMIC DNA]</scope>
    <source>
        <strain evidence="5">cv. HL8</strain>
    </source>
</reference>
<evidence type="ECO:0000313" key="5">
    <source>
        <dbReference type="Proteomes" id="UP000237347"/>
    </source>
</evidence>
<feature type="compositionally biased region" description="Polar residues" evidence="1">
    <location>
        <begin position="290"/>
        <end position="300"/>
    </location>
</feature>
<evidence type="ECO:0000256" key="1">
    <source>
        <dbReference type="SAM" id="MobiDB-lite"/>
    </source>
</evidence>
<dbReference type="PANTHER" id="PTHR31286:SF167">
    <property type="entry name" value="OS09G0268800 PROTEIN"/>
    <property type="match status" value="1"/>
</dbReference>
<dbReference type="InterPro" id="IPR025836">
    <property type="entry name" value="Zn_knuckle_CX2CX4HX4C"/>
</dbReference>
<name>A0AAW0LHQ7_QUESU</name>
<dbReference type="InterPro" id="IPR040256">
    <property type="entry name" value="At4g02000-like"/>
</dbReference>
<dbReference type="Pfam" id="PF14111">
    <property type="entry name" value="DUF4283"/>
    <property type="match status" value="1"/>
</dbReference>
<dbReference type="SUPFAM" id="SSF56219">
    <property type="entry name" value="DNase I-like"/>
    <property type="match status" value="1"/>
</dbReference>
<feature type="domain" description="DUF4283" evidence="2">
    <location>
        <begin position="33"/>
        <end position="114"/>
    </location>
</feature>
<dbReference type="PANTHER" id="PTHR31286">
    <property type="entry name" value="GLYCINE-RICH CELL WALL STRUCTURAL PROTEIN 1.8-LIKE"/>
    <property type="match status" value="1"/>
</dbReference>
<dbReference type="Pfam" id="PF14392">
    <property type="entry name" value="zf-CCHC_4"/>
    <property type="match status" value="1"/>
</dbReference>
<dbReference type="InterPro" id="IPR025558">
    <property type="entry name" value="DUF4283"/>
</dbReference>
<feature type="domain" description="Zinc knuckle CX2CX4HX4C" evidence="3">
    <location>
        <begin position="178"/>
        <end position="221"/>
    </location>
</feature>
<accession>A0AAW0LHQ7</accession>
<evidence type="ECO:0000259" key="3">
    <source>
        <dbReference type="Pfam" id="PF14392"/>
    </source>
</evidence>
<sequence length="498" mass="55983">MANEVINRLENMKLTTEEEEVIVVSDEERKDEIESCKQSLIGKFLTCKPFNKRAAYNTIKKAWGLHNGVQIIEVGPNLFQFKFHTEFDLERVLKGGLWSFDNQALLLHRWQKGMTAKNVKFETVSLWVQIWGALFDMVSPKVAAELGKRLGAIEEVERTQKQELQNLFMRVKVTLPISKPIQRGGFIAGSEGGRTWVTYRYERLPMFCHYGGLLGHNVRHCAGFFAVSKNRGEVDCQYGEWLKSMGARSWSPPKGGHGRSTHKAEVAEKVPYRDRKQQTKAAAAEGDVSANKNGNVLSNNEGGEISVTGSDSQGVNACMIKGDVTVTELMASTCMESNSMGPGEAEVREVLNSSGEHGLANSLNGPSKPWPKWNRLLHMDCRPVEETKGELATSLGKRSASAILEEDNVVEEDGFVWYLTCFYDWPETSQKAKSWALLSHLSSFMDGPWLCIGDFNAILQSAEKLSHRPPSYKQMDEFREMEEREMGRQRNVTTNITT</sequence>
<protein>
    <recommendedName>
        <fullName evidence="6">DUF4283 domain-containing protein</fullName>
    </recommendedName>
</protein>
<feature type="region of interest" description="Disordered" evidence="1">
    <location>
        <begin position="273"/>
        <end position="300"/>
    </location>
</feature>
<dbReference type="Proteomes" id="UP000237347">
    <property type="component" value="Unassembled WGS sequence"/>
</dbReference>